<feature type="domain" description="YcaO" evidence="1">
    <location>
        <begin position="68"/>
        <end position="438"/>
    </location>
</feature>
<dbReference type="InterPro" id="IPR027624">
    <property type="entry name" value="TOMM_cyclo_SagD"/>
</dbReference>
<accession>A0ABT5C3P4</accession>
<protein>
    <submittedName>
        <fullName evidence="2">YcaO-like family protein</fullName>
    </submittedName>
</protein>
<dbReference type="PANTHER" id="PTHR37809:SF1">
    <property type="entry name" value="RIBOSOMAL PROTEIN S12 METHYLTHIOTRANSFERASE ACCESSORY FACTOR YCAO"/>
    <property type="match status" value="1"/>
</dbReference>
<evidence type="ECO:0000313" key="2">
    <source>
        <dbReference type="EMBL" id="MDC0679806.1"/>
    </source>
</evidence>
<dbReference type="InterPro" id="IPR003776">
    <property type="entry name" value="YcaO-like_dom"/>
</dbReference>
<dbReference type="Gene3D" id="3.30.160.660">
    <property type="match status" value="1"/>
</dbReference>
<sequence>MPEISLIDRLAPLIDERCGIIRRVRRFIFPPGFEGQMHGFTAFLGRPAALHPGPSRTGSELGSLTGSGTAVDETTAQIRAVCEALERYCGVMYPTEGVLRATPRSLGDRALDPARLPRCSARERARAPSTFRLREPDPDRDELWVRGFSLTHERPIWVPLTATYMGLPLPIRDHALFPLSTGFAAGASFRQAILSGLCEVIERDSLALFWLHQLRMPRIAPGSARSPLVAALLRSAEAAGTETALLDLTTDVGVPVIGAVQTCAHSAPHAIAMAACRPDGEAAAARVLEEVGSLRVALSEPAPPVTRASFFTDADQTPESFGRLYAGPDGPARFAFATREAPVATAFPRPIEGDDPLAAIVARLAALGMEVVAVDVTMPEVRDFGIVVVKVIVPELLPISFTHHARYLAHPRLYDAPERLGYGARTEESITDDPIPFA</sequence>
<dbReference type="Gene3D" id="3.30.1330.230">
    <property type="match status" value="1"/>
</dbReference>
<dbReference type="PANTHER" id="PTHR37809">
    <property type="entry name" value="RIBOSOMAL PROTEIN S12 METHYLTHIOTRANSFERASE ACCESSORY FACTOR YCAO"/>
    <property type="match status" value="1"/>
</dbReference>
<evidence type="ECO:0000259" key="1">
    <source>
        <dbReference type="PROSITE" id="PS51664"/>
    </source>
</evidence>
<evidence type="ECO:0000313" key="3">
    <source>
        <dbReference type="Proteomes" id="UP001217485"/>
    </source>
</evidence>
<gene>
    <name evidence="2" type="ORF">POL72_18845</name>
</gene>
<dbReference type="Gene3D" id="3.30.40.250">
    <property type="match status" value="1"/>
</dbReference>
<keyword evidence="3" id="KW-1185">Reference proteome</keyword>
<dbReference type="Pfam" id="PF02624">
    <property type="entry name" value="YcaO"/>
    <property type="match status" value="1"/>
</dbReference>
<dbReference type="EMBL" id="JAQNDK010000002">
    <property type="protein sequence ID" value="MDC0679806.1"/>
    <property type="molecule type" value="Genomic_DNA"/>
</dbReference>
<dbReference type="RefSeq" id="WP_272096809.1">
    <property type="nucleotide sequence ID" value="NZ_JAQNDK010000002.1"/>
</dbReference>
<dbReference type="NCBIfam" id="TIGR03604">
    <property type="entry name" value="TOMM_cyclo_SagD"/>
    <property type="match status" value="1"/>
</dbReference>
<comment type="caution">
    <text evidence="2">The sequence shown here is derived from an EMBL/GenBank/DDBJ whole genome shotgun (WGS) entry which is preliminary data.</text>
</comment>
<dbReference type="Proteomes" id="UP001217485">
    <property type="component" value="Unassembled WGS sequence"/>
</dbReference>
<organism evidence="2 3">
    <name type="scientific">Sorangium atrum</name>
    <dbReference type="NCBI Taxonomy" id="2995308"/>
    <lineage>
        <taxon>Bacteria</taxon>
        <taxon>Pseudomonadati</taxon>
        <taxon>Myxococcota</taxon>
        <taxon>Polyangia</taxon>
        <taxon>Polyangiales</taxon>
        <taxon>Polyangiaceae</taxon>
        <taxon>Sorangium</taxon>
    </lineage>
</organism>
<proteinExistence type="predicted"/>
<reference evidence="2 3" key="1">
    <citation type="submission" date="2023-01" db="EMBL/GenBank/DDBJ databases">
        <title>Minimal conservation of predation-associated metabolite biosynthetic gene clusters underscores biosynthetic potential of Myxococcota including descriptions for ten novel species: Archangium lansinium sp. nov., Myxococcus landrumus sp. nov., Nannocystis bai.</title>
        <authorList>
            <person name="Ahearne A."/>
            <person name="Stevens C."/>
            <person name="Dowd S."/>
        </authorList>
    </citation>
    <scope>NUCLEOTIDE SEQUENCE [LARGE SCALE GENOMIC DNA]</scope>
    <source>
        <strain evidence="2 3">WIWO2</strain>
    </source>
</reference>
<dbReference type="PROSITE" id="PS51664">
    <property type="entry name" value="YCAO"/>
    <property type="match status" value="1"/>
</dbReference>
<name>A0ABT5C3P4_9BACT</name>